<protein>
    <recommendedName>
        <fullName evidence="2">diguanylate cyclase</fullName>
        <ecNumber evidence="2">2.7.7.65</ecNumber>
    </recommendedName>
</protein>
<organism evidence="7 8">
    <name type="scientific">Oleispira antarctica</name>
    <dbReference type="NCBI Taxonomy" id="188908"/>
    <lineage>
        <taxon>Bacteria</taxon>
        <taxon>Pseudomonadati</taxon>
        <taxon>Pseudomonadota</taxon>
        <taxon>Gammaproteobacteria</taxon>
        <taxon>Oceanospirillales</taxon>
        <taxon>Oceanospirillaceae</taxon>
        <taxon>Oleispira</taxon>
    </lineage>
</organism>
<dbReference type="Gene3D" id="3.30.70.270">
    <property type="match status" value="1"/>
</dbReference>
<dbReference type="Gene3D" id="3.40.50.2300">
    <property type="match status" value="1"/>
</dbReference>
<evidence type="ECO:0000256" key="1">
    <source>
        <dbReference type="ARBA" id="ARBA00001946"/>
    </source>
</evidence>
<evidence type="ECO:0000256" key="3">
    <source>
        <dbReference type="ARBA" id="ARBA00034247"/>
    </source>
</evidence>
<dbReference type="GO" id="GO:0052621">
    <property type="term" value="F:diguanylate cyclase activity"/>
    <property type="evidence" value="ECO:0007669"/>
    <property type="project" value="UniProtKB-EC"/>
</dbReference>
<evidence type="ECO:0000313" key="8">
    <source>
        <dbReference type="Proteomes" id="UP000227088"/>
    </source>
</evidence>
<dbReference type="InterPro" id="IPR011006">
    <property type="entry name" value="CheY-like_superfamily"/>
</dbReference>
<dbReference type="Pfam" id="PF00072">
    <property type="entry name" value="Response_reg"/>
    <property type="match status" value="1"/>
</dbReference>
<dbReference type="InterPro" id="IPR000160">
    <property type="entry name" value="GGDEF_dom"/>
</dbReference>
<feature type="domain" description="GGDEF" evidence="6">
    <location>
        <begin position="164"/>
        <end position="292"/>
    </location>
</feature>
<dbReference type="SUPFAM" id="SSF52172">
    <property type="entry name" value="CheY-like"/>
    <property type="match status" value="1"/>
</dbReference>
<accession>A0A1Y5HV73</accession>
<evidence type="ECO:0000256" key="2">
    <source>
        <dbReference type="ARBA" id="ARBA00012528"/>
    </source>
</evidence>
<sequence length="292" mass="32353">MTDKATILIVDDSPSNLQILAAILKDTYHIKAATSGKDCLKIACSDPRPDLILLDIEMPDMNGYEVCSELKDNIGKSIPIIFVTGKDNDGDEEMGLNLGAVDYITKPISPAIVRARVNTHIELKLQRDALERMAMHDQLTGIYNRHYLIEAAQQKIARATRHKHPISLLMLDVDHFKAINDTYGHSKGDEVLQEMSKVLKAQNRAEDIVARFGGEEFVILLDQCDAVSAEDKSEKLRKILAELNPGGIKITVSIGIAELKSGEECFDDVLKRADLAVYQAKDNGRNCVVVTR</sequence>
<comment type="caution">
    <text evidence="7">The sequence shown here is derived from an EMBL/GenBank/DDBJ whole genome shotgun (WGS) entry which is preliminary data.</text>
</comment>
<dbReference type="SMART" id="SM00267">
    <property type="entry name" value="GGDEF"/>
    <property type="match status" value="1"/>
</dbReference>
<name>A0A1Y5HV73_OLEAN</name>
<dbReference type="CDD" id="cd01949">
    <property type="entry name" value="GGDEF"/>
    <property type="match status" value="1"/>
</dbReference>
<reference evidence="8" key="1">
    <citation type="journal article" date="2017" name="Proc. Natl. Acad. Sci. U.S.A.">
        <title>Simulation of Deepwater Horizon oil plume reveals substrate specialization within a complex community of hydrocarbon degraders.</title>
        <authorList>
            <person name="Hu P."/>
            <person name="Dubinsky E.A."/>
            <person name="Probst A.J."/>
            <person name="Wang J."/>
            <person name="Sieber C.M.K."/>
            <person name="Tom L.M."/>
            <person name="Gardinali P."/>
            <person name="Banfield J.F."/>
            <person name="Atlas R.M."/>
            <person name="Andersen G.L."/>
        </authorList>
    </citation>
    <scope>NUCLEOTIDE SEQUENCE [LARGE SCALE GENOMIC DNA]</scope>
</reference>
<dbReference type="InterPro" id="IPR001789">
    <property type="entry name" value="Sig_transdc_resp-reg_receiver"/>
</dbReference>
<dbReference type="PROSITE" id="PS50887">
    <property type="entry name" value="GGDEF"/>
    <property type="match status" value="1"/>
</dbReference>
<dbReference type="PANTHER" id="PTHR45138">
    <property type="entry name" value="REGULATORY COMPONENTS OF SENSORY TRANSDUCTION SYSTEM"/>
    <property type="match status" value="1"/>
</dbReference>
<dbReference type="EC" id="2.7.7.65" evidence="2"/>
<proteinExistence type="predicted"/>
<dbReference type="InterPro" id="IPR043128">
    <property type="entry name" value="Rev_trsase/Diguanyl_cyclase"/>
</dbReference>
<evidence type="ECO:0000259" key="6">
    <source>
        <dbReference type="PROSITE" id="PS50887"/>
    </source>
</evidence>
<keyword evidence="4" id="KW-0597">Phosphoprotein</keyword>
<dbReference type="EMBL" id="MABE01000126">
    <property type="protein sequence ID" value="OUS41201.1"/>
    <property type="molecule type" value="Genomic_DNA"/>
</dbReference>
<dbReference type="AlphaFoldDB" id="A0A1Y5HV73"/>
<dbReference type="NCBIfam" id="TIGR00254">
    <property type="entry name" value="GGDEF"/>
    <property type="match status" value="1"/>
</dbReference>
<dbReference type="SUPFAM" id="SSF55073">
    <property type="entry name" value="Nucleotide cyclase"/>
    <property type="match status" value="1"/>
</dbReference>
<feature type="domain" description="Response regulatory" evidence="5">
    <location>
        <begin position="6"/>
        <end position="121"/>
    </location>
</feature>
<evidence type="ECO:0000259" key="5">
    <source>
        <dbReference type="PROSITE" id="PS50110"/>
    </source>
</evidence>
<dbReference type="PROSITE" id="PS50110">
    <property type="entry name" value="RESPONSE_REGULATORY"/>
    <property type="match status" value="1"/>
</dbReference>
<evidence type="ECO:0000256" key="4">
    <source>
        <dbReference type="PROSITE-ProRule" id="PRU00169"/>
    </source>
</evidence>
<comment type="catalytic activity">
    <reaction evidence="3">
        <text>2 GTP = 3',3'-c-di-GMP + 2 diphosphate</text>
        <dbReference type="Rhea" id="RHEA:24898"/>
        <dbReference type="ChEBI" id="CHEBI:33019"/>
        <dbReference type="ChEBI" id="CHEBI:37565"/>
        <dbReference type="ChEBI" id="CHEBI:58805"/>
        <dbReference type="EC" id="2.7.7.65"/>
    </reaction>
</comment>
<dbReference type="InterPro" id="IPR050469">
    <property type="entry name" value="Diguanylate_Cyclase"/>
</dbReference>
<evidence type="ECO:0000313" key="7">
    <source>
        <dbReference type="EMBL" id="OUS41201.1"/>
    </source>
</evidence>
<dbReference type="PANTHER" id="PTHR45138:SF9">
    <property type="entry name" value="DIGUANYLATE CYCLASE DGCM-RELATED"/>
    <property type="match status" value="1"/>
</dbReference>
<dbReference type="Pfam" id="PF00990">
    <property type="entry name" value="GGDEF"/>
    <property type="match status" value="1"/>
</dbReference>
<dbReference type="SMART" id="SM00448">
    <property type="entry name" value="REC"/>
    <property type="match status" value="1"/>
</dbReference>
<gene>
    <name evidence="7" type="ORF">A9R00_02140</name>
</gene>
<feature type="modified residue" description="4-aspartylphosphate" evidence="4">
    <location>
        <position position="55"/>
    </location>
</feature>
<dbReference type="Proteomes" id="UP000227088">
    <property type="component" value="Unassembled WGS sequence"/>
</dbReference>
<dbReference type="FunFam" id="3.30.70.270:FF:000001">
    <property type="entry name" value="Diguanylate cyclase domain protein"/>
    <property type="match status" value="1"/>
</dbReference>
<comment type="cofactor">
    <cofactor evidence="1">
        <name>Mg(2+)</name>
        <dbReference type="ChEBI" id="CHEBI:18420"/>
    </cofactor>
</comment>
<dbReference type="InterPro" id="IPR029787">
    <property type="entry name" value="Nucleotide_cyclase"/>
</dbReference>
<dbReference type="GO" id="GO:0000160">
    <property type="term" value="P:phosphorelay signal transduction system"/>
    <property type="evidence" value="ECO:0007669"/>
    <property type="project" value="InterPro"/>
</dbReference>